<dbReference type="PANTHER" id="PTHR19303:SF73">
    <property type="entry name" value="PROTEIN PDC2"/>
    <property type="match status" value="1"/>
</dbReference>
<comment type="subcellular location">
    <subcellularLocation>
        <location evidence="1">Nucleus</location>
    </subcellularLocation>
</comment>
<dbReference type="GO" id="GO:0003677">
    <property type="term" value="F:DNA binding"/>
    <property type="evidence" value="ECO:0007669"/>
    <property type="project" value="UniProtKB-KW"/>
</dbReference>
<proteinExistence type="predicted"/>
<accession>A0A8K0NW38</accession>
<dbReference type="PROSITE" id="PS51253">
    <property type="entry name" value="HTH_CENPB"/>
    <property type="match status" value="1"/>
</dbReference>
<sequence length="232" mass="26287">MAPICAKNFTRVELSIPEKLKAIRHAKIHGYKEAAAHFGIGETTALMLVKNEDEFKEINEVNQKMGSIRMRRLRKTEIFPINIRTWEWLKEAMERGEPISDKQIKEKALSFAHDESVLNFSASNGWLGAFKKRYGLRMTRTSSSSSHAHANTNIEPSLCAKEKVIASEQSPAVNPKAKLENTTSKPAWIRLFPDFSVNDCYMNLWVVEKVCGNRSLQLSDQHLSTGQLSSDH</sequence>
<dbReference type="EMBL" id="KZ308179">
    <property type="protein sequence ID" value="KAG8223908.1"/>
    <property type="molecule type" value="Genomic_DNA"/>
</dbReference>
<dbReference type="Pfam" id="PF03221">
    <property type="entry name" value="HTH_Tnp_Tc5"/>
    <property type="match status" value="1"/>
</dbReference>
<dbReference type="PANTHER" id="PTHR19303">
    <property type="entry name" value="TRANSPOSON"/>
    <property type="match status" value="1"/>
</dbReference>
<dbReference type="Gene3D" id="1.10.10.60">
    <property type="entry name" value="Homeodomain-like"/>
    <property type="match status" value="1"/>
</dbReference>
<organism evidence="4 5">
    <name type="scientific">Ladona fulva</name>
    <name type="common">Scarce chaser dragonfly</name>
    <name type="synonym">Libellula fulva</name>
    <dbReference type="NCBI Taxonomy" id="123851"/>
    <lineage>
        <taxon>Eukaryota</taxon>
        <taxon>Metazoa</taxon>
        <taxon>Ecdysozoa</taxon>
        <taxon>Arthropoda</taxon>
        <taxon>Hexapoda</taxon>
        <taxon>Insecta</taxon>
        <taxon>Pterygota</taxon>
        <taxon>Palaeoptera</taxon>
        <taxon>Odonata</taxon>
        <taxon>Epiprocta</taxon>
        <taxon>Anisoptera</taxon>
        <taxon>Libelluloidea</taxon>
        <taxon>Libellulidae</taxon>
        <taxon>Ladona</taxon>
    </lineage>
</organism>
<reference evidence="4" key="2">
    <citation type="submission" date="2017-10" db="EMBL/GenBank/DDBJ databases">
        <title>Ladona fulva Genome sequencing and assembly.</title>
        <authorList>
            <person name="Murali S."/>
            <person name="Richards S."/>
            <person name="Bandaranaike D."/>
            <person name="Bellair M."/>
            <person name="Blankenburg K."/>
            <person name="Chao H."/>
            <person name="Dinh H."/>
            <person name="Doddapaneni H."/>
            <person name="Dugan-Rocha S."/>
            <person name="Elkadiri S."/>
            <person name="Gnanaolivu R."/>
            <person name="Hernandez B."/>
            <person name="Skinner E."/>
            <person name="Javaid M."/>
            <person name="Lee S."/>
            <person name="Li M."/>
            <person name="Ming W."/>
            <person name="Munidasa M."/>
            <person name="Muniz J."/>
            <person name="Nguyen L."/>
            <person name="Hughes D."/>
            <person name="Osuji N."/>
            <person name="Pu L.-L."/>
            <person name="Puazo M."/>
            <person name="Qu C."/>
            <person name="Quiroz J."/>
            <person name="Raj R."/>
            <person name="Weissenberger G."/>
            <person name="Xin Y."/>
            <person name="Zou X."/>
            <person name="Han Y."/>
            <person name="Worley K."/>
            <person name="Muzny D."/>
            <person name="Gibbs R."/>
        </authorList>
    </citation>
    <scope>NUCLEOTIDE SEQUENCE</scope>
    <source>
        <strain evidence="4">Sampled in the wild</strain>
    </source>
</reference>
<name>A0A8K0NW38_LADFU</name>
<dbReference type="Proteomes" id="UP000792457">
    <property type="component" value="Unassembled WGS sequence"/>
</dbReference>
<dbReference type="InterPro" id="IPR050863">
    <property type="entry name" value="CenT-Element_Derived"/>
</dbReference>
<evidence type="ECO:0000259" key="3">
    <source>
        <dbReference type="PROSITE" id="PS51253"/>
    </source>
</evidence>
<protein>
    <recommendedName>
        <fullName evidence="3">HTH CENPB-type domain-containing protein</fullName>
    </recommendedName>
</protein>
<evidence type="ECO:0000313" key="4">
    <source>
        <dbReference type="EMBL" id="KAG8223908.1"/>
    </source>
</evidence>
<feature type="domain" description="HTH CENPB-type" evidence="3">
    <location>
        <begin position="69"/>
        <end position="140"/>
    </location>
</feature>
<evidence type="ECO:0000256" key="2">
    <source>
        <dbReference type="ARBA" id="ARBA00023125"/>
    </source>
</evidence>
<dbReference type="InterPro" id="IPR009057">
    <property type="entry name" value="Homeodomain-like_sf"/>
</dbReference>
<dbReference type="SMART" id="SM00674">
    <property type="entry name" value="CENPB"/>
    <property type="match status" value="1"/>
</dbReference>
<dbReference type="SUPFAM" id="SSF46689">
    <property type="entry name" value="Homeodomain-like"/>
    <property type="match status" value="1"/>
</dbReference>
<dbReference type="AlphaFoldDB" id="A0A8K0NW38"/>
<keyword evidence="2" id="KW-0238">DNA-binding</keyword>
<dbReference type="InterPro" id="IPR006600">
    <property type="entry name" value="HTH_CenpB_DNA-bd_dom"/>
</dbReference>
<evidence type="ECO:0000313" key="5">
    <source>
        <dbReference type="Proteomes" id="UP000792457"/>
    </source>
</evidence>
<dbReference type="GO" id="GO:0005634">
    <property type="term" value="C:nucleus"/>
    <property type="evidence" value="ECO:0007669"/>
    <property type="project" value="UniProtKB-SubCell"/>
</dbReference>
<gene>
    <name evidence="4" type="ORF">J437_LFUL001988</name>
</gene>
<dbReference type="OrthoDB" id="10047893at2759"/>
<comment type="caution">
    <text evidence="4">The sequence shown here is derived from an EMBL/GenBank/DDBJ whole genome shotgun (WGS) entry which is preliminary data.</text>
</comment>
<evidence type="ECO:0000256" key="1">
    <source>
        <dbReference type="ARBA" id="ARBA00004123"/>
    </source>
</evidence>
<keyword evidence="5" id="KW-1185">Reference proteome</keyword>
<reference evidence="4" key="1">
    <citation type="submission" date="2013-04" db="EMBL/GenBank/DDBJ databases">
        <authorList>
            <person name="Qu J."/>
            <person name="Murali S.C."/>
            <person name="Bandaranaike D."/>
            <person name="Bellair M."/>
            <person name="Blankenburg K."/>
            <person name="Chao H."/>
            <person name="Dinh H."/>
            <person name="Doddapaneni H."/>
            <person name="Downs B."/>
            <person name="Dugan-Rocha S."/>
            <person name="Elkadiri S."/>
            <person name="Gnanaolivu R.D."/>
            <person name="Hernandez B."/>
            <person name="Javaid M."/>
            <person name="Jayaseelan J.C."/>
            <person name="Lee S."/>
            <person name="Li M."/>
            <person name="Ming W."/>
            <person name="Munidasa M."/>
            <person name="Muniz J."/>
            <person name="Nguyen L."/>
            <person name="Ongeri F."/>
            <person name="Osuji N."/>
            <person name="Pu L.-L."/>
            <person name="Puazo M."/>
            <person name="Qu C."/>
            <person name="Quiroz J."/>
            <person name="Raj R."/>
            <person name="Weissenberger G."/>
            <person name="Xin Y."/>
            <person name="Zou X."/>
            <person name="Han Y."/>
            <person name="Richards S."/>
            <person name="Worley K."/>
            <person name="Muzny D."/>
            <person name="Gibbs R."/>
        </authorList>
    </citation>
    <scope>NUCLEOTIDE SEQUENCE</scope>
    <source>
        <strain evidence="4">Sampled in the wild</strain>
    </source>
</reference>